<protein>
    <recommendedName>
        <fullName evidence="5">WD repeat-containing protein</fullName>
    </recommendedName>
</protein>
<gene>
    <name evidence="3" type="ORF">CSSPTR1EN2_LOCUS7486</name>
</gene>
<sequence length="578" mass="63168">MGDRLGSIRWWDVTTGLSSFFNTHRGGIRRIKFAPVRIGDSSRGRIAVLFNDHSFAVYDLDTQDPLANALVQPQLGGILVLELEWNPLRTDRNEPLMLCIAGADSSFRLLEVQNVTGGKSGQVAKQTVWQRYRPMPLCSAALLPPPHALSLRVLLQQGVQPSWFSLTAASMDEELVVKSAGQPLGTCGGDLRHYLLETSTPMLGETVFAEVLLKTLEPYRKAGRLLDEERRMQYTAVCRQGVATRCAFAAAQFGEYPEAGFWLQLPRAHSLLSFGSAGPTAFWGDSERSSSVPPKGSSLIMSNEEGSIPYRCMDIVPSDQLAVYMAAQERILWHEKLGGTEATQKRVHELISVGDLEAAVTILLATPPNNPLFYMDALRAVSLASAVSPALHELAVKVVAANMVGTEDSLSGTHLLCAVGRYQEACSQLQDAGRWIDAATLAATHLEGSDHARVLERWAEHVLHNEHNLWRAMMLYVAAGVLMEALDILRKANQPDTAAMFLLACHEAKVSARASMNAAAAVKDCPPMIVDSKASANTLDLPGKLPQHLPEIQAVCEYYGQYQRLLAHMCTGITAFVD</sequence>
<dbReference type="InterPro" id="IPR057854">
    <property type="entry name" value="TPR_WDR11"/>
</dbReference>
<reference evidence="3" key="1">
    <citation type="submission" date="2024-02" db="EMBL/GenBank/DDBJ databases">
        <authorList>
            <consortium name="ELIXIR-Norway"/>
            <consortium name="Elixir Norway"/>
        </authorList>
    </citation>
    <scope>NUCLEOTIDE SEQUENCE</scope>
</reference>
<evidence type="ECO:0000259" key="2">
    <source>
        <dbReference type="Pfam" id="PF23753"/>
    </source>
</evidence>
<dbReference type="Pfam" id="PF23752">
    <property type="entry name" value="Beta-prop_WDR11_2nd"/>
    <property type="match status" value="1"/>
</dbReference>
<dbReference type="InterPro" id="IPR039694">
    <property type="entry name" value="WDR11"/>
</dbReference>
<dbReference type="InterPro" id="IPR015943">
    <property type="entry name" value="WD40/YVTN_repeat-like_dom_sf"/>
</dbReference>
<feature type="domain" description="WDR11 TPR" evidence="2">
    <location>
        <begin position="163"/>
        <end position="570"/>
    </location>
</feature>
<evidence type="ECO:0000259" key="1">
    <source>
        <dbReference type="Pfam" id="PF23752"/>
    </source>
</evidence>
<proteinExistence type="predicted"/>
<dbReference type="InterPro" id="IPR057853">
    <property type="entry name" value="Beta-prop_WDR11_2nd"/>
</dbReference>
<dbReference type="EMBL" id="OZ019906">
    <property type="protein sequence ID" value="CAK9204638.1"/>
    <property type="molecule type" value="Genomic_DNA"/>
</dbReference>
<dbReference type="Pfam" id="PF23753">
    <property type="entry name" value="TPR_WDR11"/>
    <property type="match status" value="1"/>
</dbReference>
<dbReference type="PANTHER" id="PTHR14593:SF5">
    <property type="entry name" value="WD REPEAT-CONTAINING PROTEIN 11"/>
    <property type="match status" value="1"/>
</dbReference>
<dbReference type="InterPro" id="IPR036322">
    <property type="entry name" value="WD40_repeat_dom_sf"/>
</dbReference>
<evidence type="ECO:0000313" key="3">
    <source>
        <dbReference type="EMBL" id="CAK9204638.1"/>
    </source>
</evidence>
<dbReference type="SUPFAM" id="SSF50978">
    <property type="entry name" value="WD40 repeat-like"/>
    <property type="match status" value="1"/>
</dbReference>
<evidence type="ECO:0008006" key="5">
    <source>
        <dbReference type="Google" id="ProtNLM"/>
    </source>
</evidence>
<dbReference type="Gene3D" id="2.130.10.10">
    <property type="entry name" value="YVTN repeat-like/Quinoprotein amine dehydrogenase"/>
    <property type="match status" value="1"/>
</dbReference>
<dbReference type="Proteomes" id="UP001497512">
    <property type="component" value="Chromosome 14"/>
</dbReference>
<name>A0ABP0TTJ4_9BRYO</name>
<organism evidence="3 4">
    <name type="scientific">Sphagnum troendelagicum</name>
    <dbReference type="NCBI Taxonomy" id="128251"/>
    <lineage>
        <taxon>Eukaryota</taxon>
        <taxon>Viridiplantae</taxon>
        <taxon>Streptophyta</taxon>
        <taxon>Embryophyta</taxon>
        <taxon>Bryophyta</taxon>
        <taxon>Sphagnophytina</taxon>
        <taxon>Sphagnopsida</taxon>
        <taxon>Sphagnales</taxon>
        <taxon>Sphagnaceae</taxon>
        <taxon>Sphagnum</taxon>
    </lineage>
</organism>
<keyword evidence="4" id="KW-1185">Reference proteome</keyword>
<evidence type="ECO:0000313" key="4">
    <source>
        <dbReference type="Proteomes" id="UP001497512"/>
    </source>
</evidence>
<feature type="domain" description="WDR11 second beta-propeller" evidence="1">
    <location>
        <begin position="1"/>
        <end position="135"/>
    </location>
</feature>
<accession>A0ABP0TTJ4</accession>
<dbReference type="PANTHER" id="PTHR14593">
    <property type="entry name" value="WD REPEAT-CONTAINING PROTEIN 11"/>
    <property type="match status" value="1"/>
</dbReference>